<feature type="compositionally biased region" description="Polar residues" evidence="1">
    <location>
        <begin position="261"/>
        <end position="278"/>
    </location>
</feature>
<gene>
    <name evidence="4" type="ORF">FSP39_022712</name>
</gene>
<reference evidence="4" key="1">
    <citation type="submission" date="2019-08" db="EMBL/GenBank/DDBJ databases">
        <title>The improved chromosome-level genome for the pearl oyster Pinctada fucata martensii using PacBio sequencing and Hi-C.</title>
        <authorList>
            <person name="Zheng Z."/>
        </authorList>
    </citation>
    <scope>NUCLEOTIDE SEQUENCE</scope>
    <source>
        <strain evidence="4">ZZ-2019</strain>
        <tissue evidence="4">Adductor muscle</tissue>
    </source>
</reference>
<dbReference type="GO" id="GO:0007165">
    <property type="term" value="P:signal transduction"/>
    <property type="evidence" value="ECO:0007669"/>
    <property type="project" value="InterPro"/>
</dbReference>
<evidence type="ECO:0000313" key="5">
    <source>
        <dbReference type="Proteomes" id="UP001186944"/>
    </source>
</evidence>
<keyword evidence="5" id="KW-1185">Reference proteome</keyword>
<dbReference type="InterPro" id="IPR001012">
    <property type="entry name" value="UBX_dom"/>
</dbReference>
<accession>A0AA88XU59</accession>
<dbReference type="InterPro" id="IPR029071">
    <property type="entry name" value="Ubiquitin-like_domsf"/>
</dbReference>
<dbReference type="GO" id="GO:0042593">
    <property type="term" value="P:glucose homeostasis"/>
    <property type="evidence" value="ECO:0007669"/>
    <property type="project" value="TreeGrafter"/>
</dbReference>
<dbReference type="SUPFAM" id="SSF54236">
    <property type="entry name" value="Ubiquitin-like"/>
    <property type="match status" value="2"/>
</dbReference>
<evidence type="ECO:0008006" key="6">
    <source>
        <dbReference type="Google" id="ProtNLM"/>
    </source>
</evidence>
<dbReference type="InterPro" id="IPR059238">
    <property type="entry name" value="UBX1_UBXN9"/>
</dbReference>
<proteinExistence type="predicted"/>
<feature type="compositionally biased region" description="Basic and acidic residues" evidence="1">
    <location>
        <begin position="213"/>
        <end position="225"/>
    </location>
</feature>
<evidence type="ECO:0000256" key="1">
    <source>
        <dbReference type="SAM" id="MobiDB-lite"/>
    </source>
</evidence>
<dbReference type="Gene3D" id="3.10.20.90">
    <property type="entry name" value="Phosphatidylinositol 3-kinase Catalytic Subunit, Chain A, domain 1"/>
    <property type="match status" value="2"/>
</dbReference>
<dbReference type="GO" id="GO:0005634">
    <property type="term" value="C:nucleus"/>
    <property type="evidence" value="ECO:0007669"/>
    <property type="project" value="TreeGrafter"/>
</dbReference>
<feature type="domain" description="RBD" evidence="3">
    <location>
        <begin position="2"/>
        <end position="74"/>
    </location>
</feature>
<dbReference type="CDD" id="cd16105">
    <property type="entry name" value="Ubl_ASPSCR1_like"/>
    <property type="match status" value="1"/>
</dbReference>
<dbReference type="InterPro" id="IPR021569">
    <property type="entry name" value="TUG-UBL1"/>
</dbReference>
<dbReference type="Proteomes" id="UP001186944">
    <property type="component" value="Unassembled WGS sequence"/>
</dbReference>
<dbReference type="GO" id="GO:0012506">
    <property type="term" value="C:vesicle membrane"/>
    <property type="evidence" value="ECO:0007669"/>
    <property type="project" value="TreeGrafter"/>
</dbReference>
<dbReference type="AlphaFoldDB" id="A0AA88XU59"/>
<feature type="compositionally biased region" description="Polar residues" evidence="1">
    <location>
        <begin position="286"/>
        <end position="303"/>
    </location>
</feature>
<dbReference type="PANTHER" id="PTHR46467">
    <property type="entry name" value="TETHER CONTAINING UBX DOMAIN FOR GLUT4"/>
    <property type="match status" value="1"/>
</dbReference>
<feature type="compositionally biased region" description="Basic and acidic residues" evidence="1">
    <location>
        <begin position="592"/>
        <end position="610"/>
    </location>
</feature>
<name>A0AA88XU59_PINIB</name>
<dbReference type="PROSITE" id="PS50033">
    <property type="entry name" value="UBX"/>
    <property type="match status" value="1"/>
</dbReference>
<comment type="caution">
    <text evidence="4">The sequence shown here is derived from an EMBL/GenBank/DDBJ whole genome shotgun (WGS) entry which is preliminary data.</text>
</comment>
<evidence type="ECO:0000259" key="3">
    <source>
        <dbReference type="PROSITE" id="PS50898"/>
    </source>
</evidence>
<feature type="region of interest" description="Disordered" evidence="1">
    <location>
        <begin position="206"/>
        <end position="319"/>
    </location>
</feature>
<dbReference type="EMBL" id="VSWD01000010">
    <property type="protein sequence ID" value="KAK3091799.1"/>
    <property type="molecule type" value="Genomic_DNA"/>
</dbReference>
<dbReference type="InterPro" id="IPR003116">
    <property type="entry name" value="RBD_dom"/>
</dbReference>
<organism evidence="4 5">
    <name type="scientific">Pinctada imbricata</name>
    <name type="common">Atlantic pearl-oyster</name>
    <name type="synonym">Pinctada martensii</name>
    <dbReference type="NCBI Taxonomy" id="66713"/>
    <lineage>
        <taxon>Eukaryota</taxon>
        <taxon>Metazoa</taxon>
        <taxon>Spiralia</taxon>
        <taxon>Lophotrochozoa</taxon>
        <taxon>Mollusca</taxon>
        <taxon>Bivalvia</taxon>
        <taxon>Autobranchia</taxon>
        <taxon>Pteriomorphia</taxon>
        <taxon>Pterioida</taxon>
        <taxon>Pterioidea</taxon>
        <taxon>Pteriidae</taxon>
        <taxon>Pinctada</taxon>
    </lineage>
</organism>
<dbReference type="PROSITE" id="PS50898">
    <property type="entry name" value="RBD"/>
    <property type="match status" value="1"/>
</dbReference>
<evidence type="ECO:0000313" key="4">
    <source>
        <dbReference type="EMBL" id="KAK3091799.1"/>
    </source>
</evidence>
<feature type="compositionally biased region" description="Basic and acidic residues" evidence="1">
    <location>
        <begin position="304"/>
        <end position="319"/>
    </location>
</feature>
<feature type="region of interest" description="Disordered" evidence="1">
    <location>
        <begin position="592"/>
        <end position="640"/>
    </location>
</feature>
<protein>
    <recommendedName>
        <fullName evidence="6">Tether containing UBX domain for GLUT4</fullName>
    </recommendedName>
</protein>
<dbReference type="GO" id="GO:0005737">
    <property type="term" value="C:cytoplasm"/>
    <property type="evidence" value="ECO:0007669"/>
    <property type="project" value="TreeGrafter"/>
</dbReference>
<feature type="compositionally biased region" description="Low complexity" evidence="1">
    <location>
        <begin position="241"/>
        <end position="250"/>
    </location>
</feature>
<feature type="compositionally biased region" description="Polar residues" evidence="1">
    <location>
        <begin position="228"/>
        <end position="240"/>
    </location>
</feature>
<sequence length="684" mass="77781">MSTVQVLCPNGRRQNVKITPNTKLLQVLEEVCKKQGFLPPEDFNLVHGNTRKPLDVTLSVRFANLPNNAKLELVKSQSSRAEEDVLVALQLENGERLQQKFSPSTKLWDILLHWENLPDSAYNGHLTVTDPTHSPPIHPTCIYMREEVIGEIGLKHTTLKKLGLTGGKAVLRLIHRPVEDSVIAEITQKVEQEQRKQDHLEKLVRQKSQLNESEEKSVKLTKTEEEATSSNISESGAKCNSSSSDSSETSKSNKFEPMDIESTQENVPMETDSISSIKDSVKTEVPSVQNQSSGANVNKGSQNRNEDSSRRNIEGRRQQEEFAESIQQMNIPGVQVFTPGDFQNLSQEDQEVARRLAAFYMPQLGIQHQQPSRQMVAKPKRQKPDPAPFAEFKFPEETKGKKVYKNDLSEVKREEFRPCDRQTKLFSMEEEVHSPTTSEELPDEFFEVTENDVRRIYQDLQRRLRADEDQPLMTRAMQQNKLEDRYSQYDTVVIRVQFPDKHVLQGLFRPKETVFAVQKFVKGHLEDKNLDFYLYTAPPKTVLKDRTLSLIEAKLAPASVVYFGSTTEKDHYLAENILGTLESRSKADEIVEKSLSKSGTDDSSKVDYEKPGPSSIQKPKPKPKQENSSSSGSGKQPGAPKWFVMGKLTDKSYSLYSIVCHLVKERSDHLQDWFTITSRKNTQM</sequence>
<feature type="domain" description="UBX" evidence="2">
    <location>
        <begin position="487"/>
        <end position="563"/>
    </location>
</feature>
<dbReference type="CDD" id="cd17075">
    <property type="entry name" value="UBX1_UBXN9"/>
    <property type="match status" value="1"/>
</dbReference>
<evidence type="ECO:0000259" key="2">
    <source>
        <dbReference type="PROSITE" id="PS50033"/>
    </source>
</evidence>
<dbReference type="Pfam" id="PF00789">
    <property type="entry name" value="UBX"/>
    <property type="match status" value="1"/>
</dbReference>
<dbReference type="CDD" id="cd16118">
    <property type="entry name" value="UBX2_UBXN9"/>
    <property type="match status" value="1"/>
</dbReference>
<dbReference type="Pfam" id="PF11470">
    <property type="entry name" value="TUG-UBL1"/>
    <property type="match status" value="1"/>
</dbReference>
<dbReference type="PANTHER" id="PTHR46467:SF1">
    <property type="entry name" value="TETHER CONTAINING UBX DOMAIN FOR GLUT4"/>
    <property type="match status" value="1"/>
</dbReference>
<dbReference type="GO" id="GO:0006886">
    <property type="term" value="P:intracellular protein transport"/>
    <property type="evidence" value="ECO:0007669"/>
    <property type="project" value="TreeGrafter"/>
</dbReference>